<evidence type="ECO:0000313" key="7">
    <source>
        <dbReference type="EMBL" id="EHK21896.1"/>
    </source>
</evidence>
<comment type="caution">
    <text evidence="7">The sequence shown here is derived from an EMBL/GenBank/DDBJ whole genome shotgun (WGS) entry which is preliminary data.</text>
</comment>
<evidence type="ECO:0000256" key="6">
    <source>
        <dbReference type="ARBA" id="ARBA00022842"/>
    </source>
</evidence>
<evidence type="ECO:0000256" key="4">
    <source>
        <dbReference type="ARBA" id="ARBA00022723"/>
    </source>
</evidence>
<dbReference type="EC" id="3.6.1.1" evidence="3"/>
<protein>
    <recommendedName>
        <fullName evidence="3">inorganic diphosphatase</fullName>
        <ecNumber evidence="3">3.6.1.1</ecNumber>
    </recommendedName>
</protein>
<dbReference type="EMBL" id="ABDF02000057">
    <property type="protein sequence ID" value="EHK21896.1"/>
    <property type="molecule type" value="Genomic_DNA"/>
</dbReference>
<organism evidence="7 8">
    <name type="scientific">Hypocrea virens (strain Gv29-8 / FGSC 10586)</name>
    <name type="common">Gliocladium virens</name>
    <name type="synonym">Trichoderma virens</name>
    <dbReference type="NCBI Taxonomy" id="413071"/>
    <lineage>
        <taxon>Eukaryota</taxon>
        <taxon>Fungi</taxon>
        <taxon>Dikarya</taxon>
        <taxon>Ascomycota</taxon>
        <taxon>Pezizomycotina</taxon>
        <taxon>Sordariomycetes</taxon>
        <taxon>Hypocreomycetidae</taxon>
        <taxon>Hypocreales</taxon>
        <taxon>Hypocreaceae</taxon>
        <taxon>Trichoderma</taxon>
    </lineage>
</organism>
<dbReference type="GO" id="GO:0004427">
    <property type="term" value="F:inorganic diphosphate phosphatase activity"/>
    <property type="evidence" value="ECO:0007669"/>
    <property type="project" value="UniProtKB-EC"/>
</dbReference>
<dbReference type="RefSeq" id="XP_013956089.1">
    <property type="nucleotide sequence ID" value="XM_014100614.1"/>
</dbReference>
<keyword evidence="5" id="KW-0378">Hydrolase</keyword>
<dbReference type="GO" id="GO:0000287">
    <property type="term" value="F:magnesium ion binding"/>
    <property type="evidence" value="ECO:0007669"/>
    <property type="project" value="InterPro"/>
</dbReference>
<dbReference type="STRING" id="413071.G9MUI2"/>
<dbReference type="eggNOG" id="KOG1626">
    <property type="taxonomic scope" value="Eukaryota"/>
</dbReference>
<dbReference type="SUPFAM" id="SSF50324">
    <property type="entry name" value="Inorganic pyrophosphatase"/>
    <property type="match status" value="1"/>
</dbReference>
<dbReference type="Pfam" id="PF00719">
    <property type="entry name" value="Pyrophosphatase"/>
    <property type="match status" value="1"/>
</dbReference>
<evidence type="ECO:0000256" key="1">
    <source>
        <dbReference type="ARBA" id="ARBA00001946"/>
    </source>
</evidence>
<reference evidence="7 8" key="1">
    <citation type="journal article" date="2011" name="Genome Biol.">
        <title>Comparative genome sequence analysis underscores mycoparasitism as the ancestral life style of Trichoderma.</title>
        <authorList>
            <person name="Kubicek C.P."/>
            <person name="Herrera-Estrella A."/>
            <person name="Seidl-Seiboth V."/>
            <person name="Martinez D.A."/>
            <person name="Druzhinina I.S."/>
            <person name="Thon M."/>
            <person name="Zeilinger S."/>
            <person name="Casas-Flores S."/>
            <person name="Horwitz B.A."/>
            <person name="Mukherjee P.K."/>
            <person name="Mukherjee M."/>
            <person name="Kredics L."/>
            <person name="Alcaraz L.D."/>
            <person name="Aerts A."/>
            <person name="Antal Z."/>
            <person name="Atanasova L."/>
            <person name="Cervantes-Badillo M.G."/>
            <person name="Challacombe J."/>
            <person name="Chertkov O."/>
            <person name="McCluskey K."/>
            <person name="Coulpier F."/>
            <person name="Deshpande N."/>
            <person name="von Doehren H."/>
            <person name="Ebbole D.J."/>
            <person name="Esquivel-Naranjo E.U."/>
            <person name="Fekete E."/>
            <person name="Flipphi M."/>
            <person name="Glaser F."/>
            <person name="Gomez-Rodriguez E.Y."/>
            <person name="Gruber S."/>
            <person name="Han C."/>
            <person name="Henrissat B."/>
            <person name="Hermosa R."/>
            <person name="Hernandez-Onate M."/>
            <person name="Karaffa L."/>
            <person name="Kosti I."/>
            <person name="Le Crom S."/>
            <person name="Lindquist E."/>
            <person name="Lucas S."/>
            <person name="Luebeck M."/>
            <person name="Luebeck P.S."/>
            <person name="Margeot A."/>
            <person name="Metz B."/>
            <person name="Misra M."/>
            <person name="Nevalainen H."/>
            <person name="Omann M."/>
            <person name="Packer N."/>
            <person name="Perrone G."/>
            <person name="Uresti-Rivera E.E."/>
            <person name="Salamov A."/>
            <person name="Schmoll M."/>
            <person name="Seiboth B."/>
            <person name="Shapiro H."/>
            <person name="Sukno S."/>
            <person name="Tamayo-Ramos J.A."/>
            <person name="Tisch D."/>
            <person name="Wiest A."/>
            <person name="Wilkinson H.H."/>
            <person name="Zhang M."/>
            <person name="Coutinho P.M."/>
            <person name="Kenerley C.M."/>
            <person name="Monte E."/>
            <person name="Baker S.E."/>
            <person name="Grigoriev I.V."/>
        </authorList>
    </citation>
    <scope>NUCLEOTIDE SEQUENCE [LARGE SCALE GENOMIC DNA]</scope>
    <source>
        <strain evidence="8">Gv29-8 / FGSC 10586</strain>
    </source>
</reference>
<keyword evidence="4" id="KW-0479">Metal-binding</keyword>
<name>G9MUI2_HYPVG</name>
<dbReference type="Proteomes" id="UP000007115">
    <property type="component" value="Unassembled WGS sequence"/>
</dbReference>
<dbReference type="InterPro" id="IPR008162">
    <property type="entry name" value="Pyrophosphatase"/>
</dbReference>
<keyword evidence="8" id="KW-1185">Reference proteome</keyword>
<dbReference type="Gene3D" id="3.90.80.10">
    <property type="entry name" value="Inorganic pyrophosphatase"/>
    <property type="match status" value="1"/>
</dbReference>
<dbReference type="OrthoDB" id="1608002at2759"/>
<dbReference type="PANTHER" id="PTHR10286">
    <property type="entry name" value="INORGANIC PYROPHOSPHATASE"/>
    <property type="match status" value="1"/>
</dbReference>
<dbReference type="OMA" id="ESTEYWI"/>
<gene>
    <name evidence="7" type="ORF">TRIVIDRAFT_191847</name>
</gene>
<evidence type="ECO:0000256" key="3">
    <source>
        <dbReference type="ARBA" id="ARBA00012146"/>
    </source>
</evidence>
<dbReference type="GeneID" id="25789569"/>
<dbReference type="HOGENOM" id="CLU_040684_0_1_1"/>
<dbReference type="InParanoid" id="G9MUI2"/>
<sequence length="205" mass="23183">MHQIPRRYIWNYGALPPTWEDPNFIHPDTKAKGDNDPLGICEIGERVGYPGEIRQVKVLGILALLDGEDTDWKTIAIDIKDPLASEFNDIEDIEVHMPGLFRATKEWFRIYKMPDGKPANKFSFDEGCKNKAYATQVIEKCSDAWRQLISTHENGIADTNTTMGESSGHVTHIAQDLILDLPTQQQSSPGSNESSMDKWYFINEA</sequence>
<dbReference type="GO" id="GO:0006796">
    <property type="term" value="P:phosphate-containing compound metabolic process"/>
    <property type="evidence" value="ECO:0007669"/>
    <property type="project" value="InterPro"/>
</dbReference>
<comment type="cofactor">
    <cofactor evidence="1">
        <name>Mg(2+)</name>
        <dbReference type="ChEBI" id="CHEBI:18420"/>
    </cofactor>
</comment>
<comment type="similarity">
    <text evidence="2">Belongs to the PPase family.</text>
</comment>
<proteinExistence type="inferred from homology"/>
<dbReference type="AlphaFoldDB" id="G9MUI2"/>
<dbReference type="InterPro" id="IPR036649">
    <property type="entry name" value="Pyrophosphatase_sf"/>
</dbReference>
<evidence type="ECO:0000313" key="8">
    <source>
        <dbReference type="Proteomes" id="UP000007115"/>
    </source>
</evidence>
<dbReference type="VEuPathDB" id="FungiDB:TRIVIDRAFT_191847"/>
<dbReference type="GO" id="GO:0005737">
    <property type="term" value="C:cytoplasm"/>
    <property type="evidence" value="ECO:0007669"/>
    <property type="project" value="InterPro"/>
</dbReference>
<evidence type="ECO:0000256" key="2">
    <source>
        <dbReference type="ARBA" id="ARBA00006220"/>
    </source>
</evidence>
<keyword evidence="6" id="KW-0460">Magnesium</keyword>
<evidence type="ECO:0000256" key="5">
    <source>
        <dbReference type="ARBA" id="ARBA00022801"/>
    </source>
</evidence>
<accession>G9MUI2</accession>